<feature type="binding site" evidence="7">
    <location>
        <position position="230"/>
    </location>
    <ligand>
        <name>L-serine</name>
        <dbReference type="ChEBI" id="CHEBI:33384"/>
    </ligand>
</feature>
<evidence type="ECO:0000256" key="10">
    <source>
        <dbReference type="SAM" id="MobiDB-lite"/>
    </source>
</evidence>
<dbReference type="EC" id="6.1.1.11" evidence="1 6"/>
<dbReference type="InterPro" id="IPR002317">
    <property type="entry name" value="Ser-tRNA-ligase_type_1"/>
</dbReference>
<evidence type="ECO:0000259" key="11">
    <source>
        <dbReference type="PROSITE" id="PS50862"/>
    </source>
</evidence>
<dbReference type="PRINTS" id="PR00981">
    <property type="entry name" value="TRNASYNTHSER"/>
</dbReference>
<dbReference type="AlphaFoldDB" id="A0A5Q0UF67"/>
<dbReference type="InterPro" id="IPR006195">
    <property type="entry name" value="aa-tRNA-synth_II"/>
</dbReference>
<dbReference type="InterPro" id="IPR045864">
    <property type="entry name" value="aa-tRNA-synth_II/BPL/LPL"/>
</dbReference>
<feature type="coiled-coil region" evidence="9">
    <location>
        <begin position="28"/>
        <end position="110"/>
    </location>
</feature>
<feature type="binding site" evidence="8">
    <location>
        <begin position="261"/>
        <end position="263"/>
    </location>
    <ligand>
        <name>ATP</name>
        <dbReference type="ChEBI" id="CHEBI:30616"/>
    </ligand>
</feature>
<evidence type="ECO:0000256" key="2">
    <source>
        <dbReference type="ARBA" id="ARBA00022598"/>
    </source>
</evidence>
<dbReference type="KEGG" id="ncon:LC1Nh_0083"/>
<keyword evidence="5 12" id="KW-0030">Aminoacyl-tRNA synthetase</keyword>
<feature type="region of interest" description="Disordered" evidence="10">
    <location>
        <begin position="110"/>
        <end position="135"/>
    </location>
</feature>
<evidence type="ECO:0000256" key="7">
    <source>
        <dbReference type="PIRSR" id="PIRSR001529-1"/>
    </source>
</evidence>
<dbReference type="PANTHER" id="PTHR11778">
    <property type="entry name" value="SERYL-TRNA SYNTHETASE"/>
    <property type="match status" value="1"/>
</dbReference>
<accession>A0A5Q0UF67</accession>
<dbReference type="InterPro" id="IPR042103">
    <property type="entry name" value="SerRS_1_N_sf"/>
</dbReference>
<feature type="site" description="Important for serine binding" evidence="7">
    <location>
        <position position="382"/>
    </location>
</feature>
<dbReference type="InterPro" id="IPR010978">
    <property type="entry name" value="tRNA-bd_arm"/>
</dbReference>
<dbReference type="GO" id="GO:0005737">
    <property type="term" value="C:cytoplasm"/>
    <property type="evidence" value="ECO:0007669"/>
    <property type="project" value="UniProtKB-UniRule"/>
</dbReference>
<dbReference type="OrthoDB" id="35932at2157"/>
<dbReference type="Pfam" id="PF00587">
    <property type="entry name" value="tRNA-synt_2b"/>
    <property type="match status" value="1"/>
</dbReference>
<evidence type="ECO:0000313" key="13">
    <source>
        <dbReference type="Proteomes" id="UP000377803"/>
    </source>
</evidence>
<dbReference type="PROSITE" id="PS50862">
    <property type="entry name" value="AA_TRNA_LIGASE_II"/>
    <property type="match status" value="1"/>
</dbReference>
<dbReference type="EMBL" id="CP040089">
    <property type="protein sequence ID" value="QGA79991.1"/>
    <property type="molecule type" value="Genomic_DNA"/>
</dbReference>
<dbReference type="Gene3D" id="3.30.930.10">
    <property type="entry name" value="Bira Bifunctional Protein, Domain 2"/>
    <property type="match status" value="1"/>
</dbReference>
<dbReference type="SUPFAM" id="SSF55681">
    <property type="entry name" value="Class II aaRS and biotin synthetases"/>
    <property type="match status" value="1"/>
</dbReference>
<reference evidence="13" key="1">
    <citation type="submission" date="2019-05" db="EMBL/GenBank/DDBJ databases">
        <title>Candidatus Nanohalobium constans, a novel model system to study the DPANN nano-sized archaea: genomic and physiological characterization of a nanoarchaeon co-cultured with its chitinotrophic host.</title>
        <authorList>
            <person name="La Cono V."/>
            <person name="Arcadi E."/>
            <person name="Crisafi F."/>
            <person name="Denaro R."/>
            <person name="La Spada G."/>
            <person name="Messina E."/>
            <person name="Smedile F."/>
            <person name="Toshchakov S.V."/>
            <person name="Shevchenko M.A."/>
            <person name="Golyshin P.N."/>
            <person name="Golyshina O.V."/>
            <person name="Ferrer M."/>
            <person name="Rohde M."/>
            <person name="Mushegian A."/>
            <person name="Sorokin D.Y."/>
            <person name="Giuliano L."/>
            <person name="Yakimov M.M."/>
        </authorList>
    </citation>
    <scope>NUCLEOTIDE SEQUENCE [LARGE SCALE GENOMIC DNA]</scope>
    <source>
        <strain evidence="13">LC1Nh</strain>
    </source>
</reference>
<dbReference type="NCBIfam" id="TIGR00414">
    <property type="entry name" value="serS"/>
    <property type="match status" value="1"/>
</dbReference>
<dbReference type="InterPro" id="IPR015866">
    <property type="entry name" value="Ser-tRNA-synth_1_N"/>
</dbReference>
<evidence type="ECO:0000256" key="4">
    <source>
        <dbReference type="ARBA" id="ARBA00022840"/>
    </source>
</evidence>
<feature type="binding site" evidence="7">
    <location>
        <position position="284"/>
    </location>
    <ligand>
        <name>L-serine</name>
        <dbReference type="ChEBI" id="CHEBI:33384"/>
    </ligand>
</feature>
<dbReference type="GeneID" id="42364463"/>
<name>A0A5Q0UF67_9ARCH</name>
<dbReference type="PIRSF" id="PIRSF001529">
    <property type="entry name" value="Ser-tRNA-synth_IIa"/>
    <property type="match status" value="1"/>
</dbReference>
<dbReference type="Pfam" id="PF02403">
    <property type="entry name" value="Seryl_tRNA_N"/>
    <property type="match status" value="1"/>
</dbReference>
<evidence type="ECO:0000256" key="8">
    <source>
        <dbReference type="PIRSR" id="PIRSR001529-2"/>
    </source>
</evidence>
<organism evidence="12 13">
    <name type="scientific">Candidatus Nanohalobium constans</name>
    <dbReference type="NCBI Taxonomy" id="2565781"/>
    <lineage>
        <taxon>Archaea</taxon>
        <taxon>Candidatus Nanohalarchaeota</taxon>
        <taxon>Candidatus Nanohalobia</taxon>
        <taxon>Candidatus Nanohalobiales</taxon>
        <taxon>Candidatus Nanohalobiaceae</taxon>
        <taxon>Candidatus Nanohalobium</taxon>
    </lineage>
</organism>
<dbReference type="RefSeq" id="WP_153549728.1">
    <property type="nucleotide sequence ID" value="NZ_CP040089.1"/>
</dbReference>
<keyword evidence="9" id="KW-0175">Coiled coil</keyword>
<feature type="binding site" evidence="7">
    <location>
        <position position="261"/>
    </location>
    <ligand>
        <name>L-serine</name>
        <dbReference type="ChEBI" id="CHEBI:33384"/>
    </ligand>
</feature>
<keyword evidence="13" id="KW-1185">Reference proteome</keyword>
<keyword evidence="4 8" id="KW-0067">ATP-binding</keyword>
<dbReference type="SUPFAM" id="SSF46589">
    <property type="entry name" value="tRNA-binding arm"/>
    <property type="match status" value="1"/>
</dbReference>
<protein>
    <recommendedName>
        <fullName evidence="1 6">Serine--tRNA ligase</fullName>
        <ecNumber evidence="1 6">6.1.1.11</ecNumber>
    </recommendedName>
</protein>
<evidence type="ECO:0000256" key="6">
    <source>
        <dbReference type="NCBIfam" id="TIGR00414"/>
    </source>
</evidence>
<dbReference type="GO" id="GO:0006434">
    <property type="term" value="P:seryl-tRNA aminoacylation"/>
    <property type="evidence" value="ECO:0007669"/>
    <property type="project" value="UniProtKB-UniRule"/>
</dbReference>
<proteinExistence type="predicted"/>
<feature type="compositionally biased region" description="Basic and acidic residues" evidence="10">
    <location>
        <begin position="122"/>
        <end position="135"/>
    </location>
</feature>
<evidence type="ECO:0000256" key="1">
    <source>
        <dbReference type="ARBA" id="ARBA00012840"/>
    </source>
</evidence>
<keyword evidence="2 12" id="KW-0436">Ligase</keyword>
<dbReference type="GO" id="GO:0005524">
    <property type="term" value="F:ATP binding"/>
    <property type="evidence" value="ECO:0007669"/>
    <property type="project" value="UniProtKB-KW"/>
</dbReference>
<keyword evidence="3" id="KW-0547">Nucleotide-binding</keyword>
<dbReference type="GO" id="GO:0004828">
    <property type="term" value="F:serine-tRNA ligase activity"/>
    <property type="evidence" value="ECO:0007669"/>
    <property type="project" value="UniProtKB-UniRule"/>
</dbReference>
<dbReference type="Gene3D" id="1.10.287.40">
    <property type="entry name" value="Serine-tRNA synthetase, tRNA binding domain"/>
    <property type="match status" value="1"/>
</dbReference>
<sequence length="422" mass="48455">MISIEVFRENPERIKDSQRRRGKEPGKVEEVIELDEEWREKLQELESLQQERNTVGDEIAAAKQNGEDAEEKIERMQEVKQKIQELEDRVDEVKEERDSLRYEIANLLGESVPEGDGEEDNPELRTWEPEEGKADESELAADIIERNNLLLSEKAAEVGGERAYYLTTELVQLNQALTSFALDFIKEKGFETHQTPYMLEGDAISAAVDMEAFEDQLYQVNENGRYLIATAEHALAVMKKDEVIGEGELPLKLGGFSTNFRREAGKHGKQTRGLWRVHQFEKVEQFMFTHPDNHIEHLEWMLENAEEIMQELGLPYRVVDICDGDIGDKTFKQYDIEVWRPPLGEYGEVGSYGSCIDYQANKLGTQFFEDGDRKTPYTVYATALANPRIITAIMENNQTEKGIKIPEALQSYMGGREYLEID</sequence>
<evidence type="ECO:0000256" key="9">
    <source>
        <dbReference type="SAM" id="Coils"/>
    </source>
</evidence>
<dbReference type="InterPro" id="IPR002314">
    <property type="entry name" value="aa-tRNA-synt_IIb"/>
</dbReference>
<gene>
    <name evidence="12" type="primary">serS</name>
    <name evidence="12" type="ORF">LC1Nh_0083</name>
</gene>
<evidence type="ECO:0000256" key="5">
    <source>
        <dbReference type="ARBA" id="ARBA00023146"/>
    </source>
</evidence>
<feature type="binding site" evidence="8">
    <location>
        <begin position="277"/>
        <end position="280"/>
    </location>
    <ligand>
        <name>ATP</name>
        <dbReference type="ChEBI" id="CHEBI:30616"/>
    </ligand>
</feature>
<feature type="binding site" evidence="8">
    <location>
        <begin position="348"/>
        <end position="351"/>
    </location>
    <ligand>
        <name>ATP</name>
        <dbReference type="ChEBI" id="CHEBI:30616"/>
    </ligand>
</feature>
<evidence type="ECO:0000313" key="12">
    <source>
        <dbReference type="EMBL" id="QGA79991.1"/>
    </source>
</evidence>
<dbReference type="Proteomes" id="UP000377803">
    <property type="component" value="Chromosome"/>
</dbReference>
<evidence type="ECO:0000256" key="3">
    <source>
        <dbReference type="ARBA" id="ARBA00022741"/>
    </source>
</evidence>
<feature type="domain" description="Aminoacyl-transfer RNA synthetases class-II family profile" evidence="11">
    <location>
        <begin position="135"/>
        <end position="406"/>
    </location>
</feature>